<keyword evidence="4 6" id="KW-0067">ATP-binding</keyword>
<dbReference type="InterPro" id="IPR014001">
    <property type="entry name" value="Helicase_ATP-bd"/>
</dbReference>
<dbReference type="Proteomes" id="UP000270296">
    <property type="component" value="Unassembled WGS sequence"/>
</dbReference>
<feature type="domain" description="Helicase ATP-binding" evidence="7">
    <location>
        <begin position="82"/>
        <end position="240"/>
    </location>
</feature>
<gene>
    <name evidence="9" type="ORF">SBAD_LOCUS6252</name>
</gene>
<dbReference type="CDD" id="cd17941">
    <property type="entry name" value="DEADc_DDX10"/>
    <property type="match status" value="1"/>
</dbReference>
<keyword evidence="6" id="KW-0694">RNA-binding</keyword>
<dbReference type="AlphaFoldDB" id="A0A183IRK5"/>
<accession>A0A183IRK5</accession>
<dbReference type="EC" id="3.6.4.13" evidence="6"/>
<dbReference type="InterPro" id="IPR011545">
    <property type="entry name" value="DEAD/DEAH_box_helicase_dom"/>
</dbReference>
<evidence type="ECO:0000313" key="9">
    <source>
        <dbReference type="EMBL" id="VDP09613.1"/>
    </source>
</evidence>
<dbReference type="SMART" id="SM00487">
    <property type="entry name" value="DEXDc"/>
    <property type="match status" value="1"/>
</dbReference>
<evidence type="ECO:0000259" key="8">
    <source>
        <dbReference type="PROSITE" id="PS51195"/>
    </source>
</evidence>
<evidence type="ECO:0000313" key="10">
    <source>
        <dbReference type="Proteomes" id="UP000270296"/>
    </source>
</evidence>
<feature type="domain" description="DEAD-box RNA helicase Q" evidence="8">
    <location>
        <begin position="51"/>
        <end position="79"/>
    </location>
</feature>
<name>A0A183IRK5_9BILA</name>
<keyword evidence="1 6" id="KW-0547">Nucleotide-binding</keyword>
<reference evidence="11" key="1">
    <citation type="submission" date="2016-06" db="UniProtKB">
        <authorList>
            <consortium name="WormBaseParasite"/>
        </authorList>
    </citation>
    <scope>IDENTIFICATION</scope>
</reference>
<keyword evidence="3 6" id="KW-0347">Helicase</keyword>
<evidence type="ECO:0000256" key="5">
    <source>
        <dbReference type="PROSITE-ProRule" id="PRU00552"/>
    </source>
</evidence>
<dbReference type="OrthoDB" id="10259640at2759"/>
<dbReference type="GO" id="GO:0016787">
    <property type="term" value="F:hydrolase activity"/>
    <property type="evidence" value="ECO:0007669"/>
    <property type="project" value="UniProtKB-KW"/>
</dbReference>
<organism evidence="11">
    <name type="scientific">Soboliphyme baturini</name>
    <dbReference type="NCBI Taxonomy" id="241478"/>
    <lineage>
        <taxon>Eukaryota</taxon>
        <taxon>Metazoa</taxon>
        <taxon>Ecdysozoa</taxon>
        <taxon>Nematoda</taxon>
        <taxon>Enoplea</taxon>
        <taxon>Dorylaimia</taxon>
        <taxon>Dioctophymatida</taxon>
        <taxon>Dioctophymatoidea</taxon>
        <taxon>Soboliphymatidae</taxon>
        <taxon>Soboliphyme</taxon>
    </lineage>
</organism>
<sequence>MVEKDSEGARPVDQSFQHLKGYNRKRKKYVADAEIKKVTSKYPLINPAEISTFKDLPLSLATVRGLSENGFLEPTEIQKQAIPLALRGCDVLGAAKTGSGKTLAFIIPLLECLWRAKWSRVCGVGGIVISPTRELALQTYETLQKDTKFEKLTINQTNIIVCTPGRLLQHMDETPFFDCSDLQMLVLDEADRILDMGFERQVNAVVENFPKSRQTLLFSATQTKSIKDLARLSLTEPVYVSVHEHAQFSTPAKLKQVFTFTSLLLFFPNFSCAEMTPDFLTF</sequence>
<evidence type="ECO:0000259" key="7">
    <source>
        <dbReference type="PROSITE" id="PS51192"/>
    </source>
</evidence>
<dbReference type="InterPro" id="IPR000629">
    <property type="entry name" value="RNA-helicase_DEAD-box_CS"/>
</dbReference>
<dbReference type="InterPro" id="IPR027417">
    <property type="entry name" value="P-loop_NTPase"/>
</dbReference>
<dbReference type="PROSITE" id="PS51195">
    <property type="entry name" value="Q_MOTIF"/>
    <property type="match status" value="1"/>
</dbReference>
<dbReference type="GO" id="GO:0003723">
    <property type="term" value="F:RNA binding"/>
    <property type="evidence" value="ECO:0007669"/>
    <property type="project" value="UniProtKB-UniRule"/>
</dbReference>
<evidence type="ECO:0000256" key="1">
    <source>
        <dbReference type="ARBA" id="ARBA00022741"/>
    </source>
</evidence>
<dbReference type="WBParaSite" id="SBAD_0000649501-mRNA-1">
    <property type="protein sequence ID" value="SBAD_0000649501-mRNA-1"/>
    <property type="gene ID" value="SBAD_0000649501"/>
</dbReference>
<evidence type="ECO:0000313" key="11">
    <source>
        <dbReference type="WBParaSite" id="SBAD_0000649501-mRNA-1"/>
    </source>
</evidence>
<comment type="catalytic activity">
    <reaction evidence="6">
        <text>ATP + H2O = ADP + phosphate + H(+)</text>
        <dbReference type="Rhea" id="RHEA:13065"/>
        <dbReference type="ChEBI" id="CHEBI:15377"/>
        <dbReference type="ChEBI" id="CHEBI:15378"/>
        <dbReference type="ChEBI" id="CHEBI:30616"/>
        <dbReference type="ChEBI" id="CHEBI:43474"/>
        <dbReference type="ChEBI" id="CHEBI:456216"/>
        <dbReference type="EC" id="3.6.4.13"/>
    </reaction>
</comment>
<dbReference type="EMBL" id="UZAM01009604">
    <property type="protein sequence ID" value="VDP09613.1"/>
    <property type="molecule type" value="Genomic_DNA"/>
</dbReference>
<proteinExistence type="inferred from homology"/>
<dbReference type="GO" id="GO:0003724">
    <property type="term" value="F:RNA helicase activity"/>
    <property type="evidence" value="ECO:0007669"/>
    <property type="project" value="UniProtKB-EC"/>
</dbReference>
<dbReference type="Pfam" id="PF00270">
    <property type="entry name" value="DEAD"/>
    <property type="match status" value="1"/>
</dbReference>
<dbReference type="GO" id="GO:0005524">
    <property type="term" value="F:ATP binding"/>
    <property type="evidence" value="ECO:0007669"/>
    <property type="project" value="UniProtKB-UniRule"/>
</dbReference>
<evidence type="ECO:0000256" key="4">
    <source>
        <dbReference type="ARBA" id="ARBA00022840"/>
    </source>
</evidence>
<evidence type="ECO:0000256" key="2">
    <source>
        <dbReference type="ARBA" id="ARBA00022801"/>
    </source>
</evidence>
<evidence type="ECO:0000256" key="6">
    <source>
        <dbReference type="RuleBase" id="RU365068"/>
    </source>
</evidence>
<dbReference type="InterPro" id="IPR014014">
    <property type="entry name" value="RNA_helicase_DEAD_Q_motif"/>
</dbReference>
<dbReference type="SUPFAM" id="SSF52540">
    <property type="entry name" value="P-loop containing nucleoside triphosphate hydrolases"/>
    <property type="match status" value="1"/>
</dbReference>
<dbReference type="Gene3D" id="3.40.50.300">
    <property type="entry name" value="P-loop containing nucleotide triphosphate hydrolases"/>
    <property type="match status" value="1"/>
</dbReference>
<dbReference type="PROSITE" id="PS00039">
    <property type="entry name" value="DEAD_ATP_HELICASE"/>
    <property type="match status" value="1"/>
</dbReference>
<reference evidence="9 10" key="2">
    <citation type="submission" date="2018-11" db="EMBL/GenBank/DDBJ databases">
        <authorList>
            <consortium name="Pathogen Informatics"/>
        </authorList>
    </citation>
    <scope>NUCLEOTIDE SEQUENCE [LARGE SCALE GENOMIC DNA]</scope>
</reference>
<keyword evidence="2 6" id="KW-0378">Hydrolase</keyword>
<comment type="function">
    <text evidence="6">RNA helicase.</text>
</comment>
<dbReference type="PROSITE" id="PS51192">
    <property type="entry name" value="HELICASE_ATP_BIND_1"/>
    <property type="match status" value="1"/>
</dbReference>
<protein>
    <recommendedName>
        <fullName evidence="6">ATP-dependent RNA helicase</fullName>
        <ecNumber evidence="6">3.6.4.13</ecNumber>
    </recommendedName>
</protein>
<feature type="short sequence motif" description="Q motif" evidence="5">
    <location>
        <begin position="51"/>
        <end position="79"/>
    </location>
</feature>
<evidence type="ECO:0000256" key="3">
    <source>
        <dbReference type="ARBA" id="ARBA00022806"/>
    </source>
</evidence>
<comment type="domain">
    <text evidence="6">The Q motif is unique to and characteristic of the DEAD box family of RNA helicases and controls ATP binding and hydrolysis.</text>
</comment>
<dbReference type="PANTHER" id="PTHR24031">
    <property type="entry name" value="RNA HELICASE"/>
    <property type="match status" value="1"/>
</dbReference>
<keyword evidence="10" id="KW-1185">Reference proteome</keyword>
<comment type="similarity">
    <text evidence="6">Belongs to the DEAD box helicase family.</text>
</comment>